<dbReference type="PANTHER" id="PTHR12991:SF10">
    <property type="entry name" value="GATOR COMPLEX PROTEIN NPRL2"/>
    <property type="match status" value="1"/>
</dbReference>
<dbReference type="AlphaFoldDB" id="A0A9P8PQE5"/>
<dbReference type="GO" id="GO:1904262">
    <property type="term" value="P:negative regulation of TORC1 signaling"/>
    <property type="evidence" value="ECO:0007669"/>
    <property type="project" value="TreeGrafter"/>
</dbReference>
<sequence length="554" mass="63447">MNDFEAIFYTVFHPTEGTKILHQVPENCIISESSNTLFDFDLVKNYIIPKSQLCDRLLTVKIDQYKLVGYPVSINAPHYTRNSFSFNFCFVFNYENKSSAYESSIRRLGRIFKNLEEQYQILSKLTNDMIYFKDSSKLKENDYLTNDDLLASRSHSIDSNYTINSTTVTYNQILSDLESHTNSSTPIGTAQKDGNVLKLESVESLIQQIYQDLNNYSECLIPIDSGNSVDIKLFPQLPPPPRLNPEDVPISMVNLEGLVDVNWDPAMLKILPYINGINSIKRISVLANSDYVIVKTCIQHLLYYKCIIITDIFQFSNIYAPTSSINLFLTDSHMALECQAYVVSPSIFKDKPFETPLSSNHDDDSISSSNIRSSKSSRIASAVNLLGSYSASLTRAESIILTSKSKLFYLYRSLHQGQTVKNWYKEHSEDLKYIDVRRFLSFGVLRGLIYRVHSYPIIDSVLQNENNSVFSSHQHLESLFSNDNFRDDLSNRRAKTLNNRLNKLSETQRKQVEEVKRHLRASKNFDAICTDLEIDRKVVDQLLRAIGPYNVINS</sequence>
<evidence type="ECO:0000313" key="2">
    <source>
        <dbReference type="EMBL" id="KAH3675639.1"/>
    </source>
</evidence>
<dbReference type="GO" id="GO:0005774">
    <property type="term" value="C:vacuolar membrane"/>
    <property type="evidence" value="ECO:0007669"/>
    <property type="project" value="TreeGrafter"/>
</dbReference>
<dbReference type="InterPro" id="IPR009348">
    <property type="entry name" value="NPR2-like"/>
</dbReference>
<dbReference type="EMBL" id="JAEUBF010000734">
    <property type="protein sequence ID" value="KAH3675639.1"/>
    <property type="molecule type" value="Genomic_DNA"/>
</dbReference>
<gene>
    <name evidence="2" type="ORF">WICMUC_002556</name>
</gene>
<name>A0A9P8PQE5_9ASCO</name>
<proteinExistence type="inferred from homology"/>
<accession>A0A9P8PQE5</accession>
<organism evidence="2 3">
    <name type="scientific">Wickerhamomyces mucosus</name>
    <dbReference type="NCBI Taxonomy" id="1378264"/>
    <lineage>
        <taxon>Eukaryota</taxon>
        <taxon>Fungi</taxon>
        <taxon>Dikarya</taxon>
        <taxon>Ascomycota</taxon>
        <taxon>Saccharomycotina</taxon>
        <taxon>Saccharomycetes</taxon>
        <taxon>Phaffomycetales</taxon>
        <taxon>Wickerhamomycetaceae</taxon>
        <taxon>Wickerhamomyces</taxon>
    </lineage>
</organism>
<reference evidence="2" key="1">
    <citation type="journal article" date="2021" name="Open Biol.">
        <title>Shared evolutionary footprints suggest mitochondrial oxidative damage underlies multiple complex I losses in fungi.</title>
        <authorList>
            <person name="Schikora-Tamarit M.A."/>
            <person name="Marcet-Houben M."/>
            <person name="Nosek J."/>
            <person name="Gabaldon T."/>
        </authorList>
    </citation>
    <scope>NUCLEOTIDE SEQUENCE</scope>
    <source>
        <strain evidence="2">CBS6341</strain>
    </source>
</reference>
<reference evidence="2" key="2">
    <citation type="submission" date="2021-01" db="EMBL/GenBank/DDBJ databases">
        <authorList>
            <person name="Schikora-Tamarit M.A."/>
        </authorList>
    </citation>
    <scope>NUCLEOTIDE SEQUENCE</scope>
    <source>
        <strain evidence="2">CBS6341</strain>
    </source>
</reference>
<dbReference type="GO" id="GO:1990130">
    <property type="term" value="C:GATOR1 complex"/>
    <property type="evidence" value="ECO:0007669"/>
    <property type="project" value="TreeGrafter"/>
</dbReference>
<dbReference type="GO" id="GO:0005096">
    <property type="term" value="F:GTPase activator activity"/>
    <property type="evidence" value="ECO:0007669"/>
    <property type="project" value="TreeGrafter"/>
</dbReference>
<keyword evidence="3" id="KW-1185">Reference proteome</keyword>
<evidence type="ECO:0008006" key="4">
    <source>
        <dbReference type="Google" id="ProtNLM"/>
    </source>
</evidence>
<dbReference type="OrthoDB" id="338854at2759"/>
<dbReference type="PANTHER" id="PTHR12991">
    <property type="entry name" value="NITROGEN PERMEASE REGULATOR 2/TUMOR SUPPRESSOR CANDIDATE 4"/>
    <property type="match status" value="1"/>
</dbReference>
<evidence type="ECO:0000256" key="1">
    <source>
        <dbReference type="ARBA" id="ARBA00008433"/>
    </source>
</evidence>
<comment type="caution">
    <text evidence="2">The sequence shown here is derived from an EMBL/GenBank/DDBJ whole genome shotgun (WGS) entry which is preliminary data.</text>
</comment>
<protein>
    <recommendedName>
        <fullName evidence="4">Nitrogen permease regulator 2</fullName>
    </recommendedName>
</protein>
<evidence type="ECO:0000313" key="3">
    <source>
        <dbReference type="Proteomes" id="UP000769528"/>
    </source>
</evidence>
<comment type="similarity">
    <text evidence="1">Belongs to the NPR2 family.</text>
</comment>
<dbReference type="Pfam" id="PF06218">
    <property type="entry name" value="NPR2"/>
    <property type="match status" value="1"/>
</dbReference>
<dbReference type="Proteomes" id="UP000769528">
    <property type="component" value="Unassembled WGS sequence"/>
</dbReference>
<dbReference type="GO" id="GO:0010508">
    <property type="term" value="P:positive regulation of autophagy"/>
    <property type="evidence" value="ECO:0007669"/>
    <property type="project" value="TreeGrafter"/>
</dbReference>